<feature type="compositionally biased region" description="Basic and acidic residues" evidence="5">
    <location>
        <begin position="939"/>
        <end position="948"/>
    </location>
</feature>
<dbReference type="InterPro" id="IPR059029">
    <property type="entry name" value="FAM13A_dom"/>
</dbReference>
<dbReference type="GO" id="GO:0015631">
    <property type="term" value="F:tubulin binding"/>
    <property type="evidence" value="ECO:0007669"/>
    <property type="project" value="TreeGrafter"/>
</dbReference>
<proteinExistence type="predicted"/>
<evidence type="ECO:0000313" key="7">
    <source>
        <dbReference type="EMBL" id="KAJ3183050.1"/>
    </source>
</evidence>
<feature type="compositionally biased region" description="Polar residues" evidence="5">
    <location>
        <begin position="1511"/>
        <end position="1521"/>
    </location>
</feature>
<feature type="compositionally biased region" description="Polar residues" evidence="5">
    <location>
        <begin position="325"/>
        <end position="341"/>
    </location>
</feature>
<dbReference type="PANTHER" id="PTHR12241:SF147">
    <property type="entry name" value="TUBULIN POLYGLUTAMYLASE TTLL7"/>
    <property type="match status" value="1"/>
</dbReference>
<feature type="compositionally biased region" description="Basic and acidic residues" evidence="5">
    <location>
        <begin position="998"/>
        <end position="1014"/>
    </location>
</feature>
<dbReference type="Pfam" id="PF26116">
    <property type="entry name" value="FAM13A"/>
    <property type="match status" value="1"/>
</dbReference>
<gene>
    <name evidence="7" type="primary">TTLL4</name>
    <name evidence="7" type="ORF">HDU87_007472</name>
</gene>
<dbReference type="Gene3D" id="1.10.555.10">
    <property type="entry name" value="Rho GTPase activation protein"/>
    <property type="match status" value="1"/>
</dbReference>
<feature type="region of interest" description="Disordered" evidence="5">
    <location>
        <begin position="1441"/>
        <end position="1534"/>
    </location>
</feature>
<evidence type="ECO:0000256" key="3">
    <source>
        <dbReference type="ARBA" id="ARBA00022840"/>
    </source>
</evidence>
<feature type="compositionally biased region" description="Basic and acidic residues" evidence="5">
    <location>
        <begin position="891"/>
        <end position="905"/>
    </location>
</feature>
<dbReference type="GO" id="GO:0000226">
    <property type="term" value="P:microtubule cytoskeleton organization"/>
    <property type="evidence" value="ECO:0007669"/>
    <property type="project" value="TreeGrafter"/>
</dbReference>
<dbReference type="SUPFAM" id="SSF56059">
    <property type="entry name" value="Glutathione synthetase ATP-binding domain-like"/>
    <property type="match status" value="1"/>
</dbReference>
<dbReference type="SUPFAM" id="SSF48350">
    <property type="entry name" value="GTPase activation domain, GAP"/>
    <property type="match status" value="1"/>
</dbReference>
<protein>
    <submittedName>
        <fullName evidence="7">Tubulin polyglutamylase ttll4</fullName>
    </submittedName>
</protein>
<feature type="compositionally biased region" description="Polar residues" evidence="5">
    <location>
        <begin position="853"/>
        <end position="877"/>
    </location>
</feature>
<sequence>MKRFLRRLTSSAPAPSTFGSHLDVQILRDRAAGRTAGDPNVPYIMKKFIQCLSAQEALQSEGLFRVSGSHKAVKELRDKIEKTATVDMQDMAVYDIPAVASVFKQWLRELPNRLVPDSFYPLIEKAADSAEDLRDILKTLPPHNFACLSYLCRFVRLVSTHEAENRMSNANLSAMFAPNVFMMPSEAKITAASGSGLPPPSTSTDQAAFLNETKVVGTIMTALLTHVGQIFGTEDSPEFVDVEIVVVEKTDNDSKRPPSEVVILGTSEAPDMENAPPLATDIVTDSPVLKEEAPAASVPTDQPRGLGKLSALGGSILAMGRKRGSTVSEQAMPTVQTTGPGSSPLPHRALSKLATQRPRSSSNPPALTAGMISGPIVTRQKEIPAMPARASSPMSAATAATPSASIPTAKRRTSIIDEIRTRFTSGKPRHHQSQPLSPRQQNADESEESDASDMAPANNGMASDQSSFSSSEDHEDEEESGSEQEEDKLPSALDRKPLPSPPSRISRVHGAEDLAEPVRPALAPLSSKPRAAVALEDSSQDDVDTDDEILNGTVKAEDGSTAKHTTTHVPLDASIPHRRSPSVSSSSFDESSASDTESDSELAKRSALTQKPAANDRLSRDRVPSLSSTSIAQMSARPLDPPPREQPRLDSATSPERMRMSTLQQEDRRKSVSFHLPQSSDEEEVSESASASTSSSFPAQAPPPSAAQQSSHHNSSQTLGQAAPSNYARSLSFGLDTHRDSSDDSSTTESKAMDPQRPLPSRRPASAPNRRVERGFTARPVPNRPAPSPPRQAQKFDHSQHGIRASADRQLSATHLNPPPPSTFRPQLFRNSRLLSVRQQAAAETASQSSGSYDTATTTSEVSDSETNATESESAFSSDAPMPAAARPAVKRLDNTGRRRGTIEHELAASAAKVAMLKRRNSDGYIAGKPKSSSDEVPEGSRRRDIRENASTPHPPSASIAASSDPILSTARSTQTSPQREVQPPDSHRSIDAGAKSISDDGRQRDSKAEMRAEHARKRAQTLEVVNRQRSATVSHAKPLDKNGALLKSTDKEERWQLRDSGARPRSAHPLTSHNVSNQQYDHRANKAAEAAVLPKKSEIEPPHSATNSRREMMALYAQIKEMKSKVAREGNATNFSTKDLGVRDRDDPVLKERDNDLAVLRALVASYREIKEALKCGSPSLLSPTSPTTALAMSPTTTSAMAAHLTTHAAARLACARNAANRPYELTAMSLAELNAERRDLKNELVGLKYAFAQRGGSHKAQDRNGENDHQTIEHRRATRDEKDVLRALYARFMTIGKMLESGHLAGSPGHPKSVARDVVAMKQEKKRIQGLLKSFQDDFERRNGRAVRTTEDREPVAEENFALRFPNAADPASPLALPMVVRVAVHNKLRLHFPTAHHSAEMPGNVDDEASGVAKRLPNTDLYISSTATTANDFWGDAAAASSDPSFSSDSEPDDYDDAADQDSVTTGSLDIDGACNEEGHQSSGYQHMCSTESDSEPDSDADSEQDYSFPTSESQTPTLVADDVAPPPGTAQAIQNLDDVIRSINNALLSKACPVEPVLSPGLAKPHQHHMPHSESNGGDKVVDALWKSLFDGGPQVLFFPKMGQRVTLLPASLRSALTWKISGFTPKVVRAAVSRANFALVRKGKSWLGCWGKHFTPERFKKVLPWQKVNHFPMSFEIGRKDKLLANYHRLRAVCGPEAFTYLPETYVHPRQKTALLRAFPSHALWIVKPPAAARGQGIRVINSTAQLPKKKKHAVIVSRYIAKPYLIGGRKFDLRLYVAVTSFEPLRIYLYRDGVVRFAGEKYSASSKSIRNRYIHLTNYSISRRSKVSAAATAAALFPGAESAEAAFLLSDPRFSTTASKWSLHTLEAYFAALGIDFSPILAQIRDLVTKTIISGHTSNASGVRMFSRSRTSCYELFGFDVLLDARLKPWLMEVNISPSLKASCDMDFAIKHELVVDLMNLVGFRLEDVRRCRDNVGDE</sequence>
<dbReference type="Gene3D" id="3.30.470.20">
    <property type="entry name" value="ATP-grasp fold, B domain"/>
    <property type="match status" value="1"/>
</dbReference>
<dbReference type="SMART" id="SM00324">
    <property type="entry name" value="RhoGAP"/>
    <property type="match status" value="1"/>
</dbReference>
<evidence type="ECO:0000256" key="2">
    <source>
        <dbReference type="ARBA" id="ARBA00022741"/>
    </source>
</evidence>
<dbReference type="GO" id="GO:0070740">
    <property type="term" value="F:tubulin-glutamic acid ligase activity"/>
    <property type="evidence" value="ECO:0007669"/>
    <property type="project" value="TreeGrafter"/>
</dbReference>
<evidence type="ECO:0000313" key="8">
    <source>
        <dbReference type="Proteomes" id="UP001212152"/>
    </source>
</evidence>
<feature type="compositionally biased region" description="Polar residues" evidence="5">
    <location>
        <begin position="353"/>
        <end position="365"/>
    </location>
</feature>
<dbReference type="InterPro" id="IPR008936">
    <property type="entry name" value="Rho_GTPase_activation_prot"/>
</dbReference>
<dbReference type="GO" id="GO:0005524">
    <property type="term" value="F:ATP binding"/>
    <property type="evidence" value="ECO:0007669"/>
    <property type="project" value="UniProtKB-KW"/>
</dbReference>
<feature type="compositionally biased region" description="Polar residues" evidence="5">
    <location>
        <begin position="718"/>
        <end position="729"/>
    </location>
</feature>
<feature type="compositionally biased region" description="Low complexity" evidence="5">
    <location>
        <begin position="687"/>
        <end position="699"/>
    </location>
</feature>
<keyword evidence="1" id="KW-0436">Ligase</keyword>
<feature type="compositionally biased region" description="Basic and acidic residues" evidence="5">
    <location>
        <begin position="487"/>
        <end position="497"/>
    </location>
</feature>
<keyword evidence="2" id="KW-0547">Nucleotide-binding</keyword>
<feature type="compositionally biased region" description="Acidic residues" evidence="5">
    <location>
        <begin position="1496"/>
        <end position="1508"/>
    </location>
</feature>
<dbReference type="Proteomes" id="UP001212152">
    <property type="component" value="Unassembled WGS sequence"/>
</dbReference>
<feature type="compositionally biased region" description="Acidic residues" evidence="5">
    <location>
        <begin position="1453"/>
        <end position="1463"/>
    </location>
</feature>
<feature type="compositionally biased region" description="Acidic residues" evidence="5">
    <location>
        <begin position="538"/>
        <end position="549"/>
    </location>
</feature>
<organism evidence="7 8">
    <name type="scientific">Geranomyces variabilis</name>
    <dbReference type="NCBI Taxonomy" id="109894"/>
    <lineage>
        <taxon>Eukaryota</taxon>
        <taxon>Fungi</taxon>
        <taxon>Fungi incertae sedis</taxon>
        <taxon>Chytridiomycota</taxon>
        <taxon>Chytridiomycota incertae sedis</taxon>
        <taxon>Chytridiomycetes</taxon>
        <taxon>Spizellomycetales</taxon>
        <taxon>Powellomycetaceae</taxon>
        <taxon>Geranomyces</taxon>
    </lineage>
</organism>
<feature type="region of interest" description="Disordered" evidence="5">
    <location>
        <begin position="1257"/>
        <end position="1281"/>
    </location>
</feature>
<dbReference type="PROSITE" id="PS51221">
    <property type="entry name" value="TTL"/>
    <property type="match status" value="1"/>
</dbReference>
<dbReference type="Pfam" id="PF03133">
    <property type="entry name" value="TTL"/>
    <property type="match status" value="1"/>
</dbReference>
<accession>A0AAD5XSU5</accession>
<feature type="compositionally biased region" description="Polar residues" evidence="5">
    <location>
        <begin position="970"/>
        <end position="980"/>
    </location>
</feature>
<dbReference type="GO" id="GO:0007165">
    <property type="term" value="P:signal transduction"/>
    <property type="evidence" value="ECO:0007669"/>
    <property type="project" value="InterPro"/>
</dbReference>
<feature type="compositionally biased region" description="Low complexity" evidence="5">
    <location>
        <begin position="839"/>
        <end position="852"/>
    </location>
</feature>
<feature type="compositionally biased region" description="Basic and acidic residues" evidence="5">
    <location>
        <begin position="1049"/>
        <end position="1063"/>
    </location>
</feature>
<feature type="compositionally biased region" description="Basic and acidic residues" evidence="5">
    <location>
        <begin position="1261"/>
        <end position="1281"/>
    </location>
</feature>
<dbReference type="PANTHER" id="PTHR12241">
    <property type="entry name" value="TUBULIN POLYGLUTAMYLASE"/>
    <property type="match status" value="1"/>
</dbReference>
<evidence type="ECO:0000256" key="1">
    <source>
        <dbReference type="ARBA" id="ARBA00022598"/>
    </source>
</evidence>
<feature type="compositionally biased region" description="Low complexity" evidence="5">
    <location>
        <begin position="581"/>
        <end position="595"/>
    </location>
</feature>
<dbReference type="CDD" id="cd00159">
    <property type="entry name" value="RhoGAP"/>
    <property type="match status" value="1"/>
</dbReference>
<feature type="compositionally biased region" description="Polar residues" evidence="5">
    <location>
        <begin position="829"/>
        <end position="838"/>
    </location>
</feature>
<dbReference type="InterPro" id="IPR004344">
    <property type="entry name" value="TTL/TTLL_fam"/>
</dbReference>
<evidence type="ECO:0000259" key="6">
    <source>
        <dbReference type="PROSITE" id="PS50238"/>
    </source>
</evidence>
<keyword evidence="8" id="KW-1185">Reference proteome</keyword>
<feature type="compositionally biased region" description="Low complexity" evidence="5">
    <location>
        <begin position="957"/>
        <end position="969"/>
    </location>
</feature>
<feature type="compositionally biased region" description="Low complexity" evidence="5">
    <location>
        <begin position="1441"/>
        <end position="1452"/>
    </location>
</feature>
<dbReference type="PROSITE" id="PS50238">
    <property type="entry name" value="RHOGAP"/>
    <property type="match status" value="1"/>
</dbReference>
<dbReference type="EMBL" id="JADGJQ010000007">
    <property type="protein sequence ID" value="KAJ3183050.1"/>
    <property type="molecule type" value="Genomic_DNA"/>
</dbReference>
<feature type="compositionally biased region" description="Acidic residues" evidence="5">
    <location>
        <begin position="473"/>
        <end position="486"/>
    </location>
</feature>
<comment type="caution">
    <text evidence="7">The sequence shown here is derived from an EMBL/GenBank/DDBJ whole genome shotgun (WGS) entry which is preliminary data.</text>
</comment>
<feature type="region of interest" description="Disordered" evidence="5">
    <location>
        <begin position="920"/>
        <end position="1077"/>
    </location>
</feature>
<feature type="coiled-coil region" evidence="4">
    <location>
        <begin position="1225"/>
        <end position="1252"/>
    </location>
</feature>
<evidence type="ECO:0000256" key="5">
    <source>
        <dbReference type="SAM" id="MobiDB-lite"/>
    </source>
</evidence>
<feature type="compositionally biased region" description="Polar residues" evidence="5">
    <location>
        <begin position="433"/>
        <end position="443"/>
    </location>
</feature>
<feature type="region of interest" description="Disordered" evidence="5">
    <location>
        <begin position="321"/>
        <end position="373"/>
    </location>
</feature>
<feature type="domain" description="Rho-GAP" evidence="6">
    <location>
        <begin position="20"/>
        <end position="231"/>
    </location>
</feature>
<reference evidence="7" key="1">
    <citation type="submission" date="2020-05" db="EMBL/GenBank/DDBJ databases">
        <title>Phylogenomic resolution of chytrid fungi.</title>
        <authorList>
            <person name="Stajich J.E."/>
            <person name="Amses K."/>
            <person name="Simmons R."/>
            <person name="Seto K."/>
            <person name="Myers J."/>
            <person name="Bonds A."/>
            <person name="Quandt C.A."/>
            <person name="Barry K."/>
            <person name="Liu P."/>
            <person name="Grigoriev I."/>
            <person name="Longcore J.E."/>
            <person name="James T.Y."/>
        </authorList>
    </citation>
    <scope>NUCLEOTIDE SEQUENCE</scope>
    <source>
        <strain evidence="7">JEL0379</strain>
    </source>
</reference>
<name>A0AAD5XSU5_9FUNG</name>
<feature type="region of interest" description="Disordered" evidence="5">
    <location>
        <begin position="385"/>
        <end position="905"/>
    </location>
</feature>
<feature type="compositionally biased region" description="Low complexity" evidence="5">
    <location>
        <begin position="385"/>
        <end position="408"/>
    </location>
</feature>
<feature type="compositionally biased region" description="Low complexity" evidence="5">
    <location>
        <begin position="706"/>
        <end position="717"/>
    </location>
</feature>
<keyword evidence="4" id="KW-0175">Coiled coil</keyword>
<keyword evidence="3" id="KW-0067">ATP-binding</keyword>
<dbReference type="InterPro" id="IPR000198">
    <property type="entry name" value="RhoGAP_dom"/>
</dbReference>
<evidence type="ECO:0000256" key="4">
    <source>
        <dbReference type="SAM" id="Coils"/>
    </source>
</evidence>
<dbReference type="GO" id="GO:0036064">
    <property type="term" value="C:ciliary basal body"/>
    <property type="evidence" value="ECO:0007669"/>
    <property type="project" value="TreeGrafter"/>
</dbReference>
<dbReference type="Pfam" id="PF00620">
    <property type="entry name" value="RhoGAP"/>
    <property type="match status" value="1"/>
</dbReference>